<dbReference type="Proteomes" id="UP000004756">
    <property type="component" value="Unassembled WGS sequence"/>
</dbReference>
<evidence type="ECO:0000256" key="2">
    <source>
        <dbReference type="ARBA" id="ARBA00023015"/>
    </source>
</evidence>
<sequence length="344" mass="39386">MPASPLYAAARHWNYTQKEGIHMNLNQLRYVIKVAETGSINRAASNLFISQSVLSTSIRNLENELGHEIFIRSSKGIEITPYGRIFLSYITPIEQQLQLLDGFLYRERTPSNQTLSVVSSGFPFVTHICANLYQKYVEDGLHIKQQENFGSEAMSMVSNQLADVGVVRLWDCYQSVYKRQFESMKLEFHPIVALNIAITVGPNNPLFEHDQEYVAPDMLSDYPMVLYDYMDTGPFSDINRRLNLKSSSSRISTSSRAAIYEAIAYTDAYYLNSDYSVCPYFEMDGNMRYLPQRTLRLKDCGIKSVIGWIKRTDHPLSPVAQEMVGMFYEYLAVDDSPEILAEDW</sequence>
<keyword evidence="4" id="KW-0804">Transcription</keyword>
<proteinExistence type="inferred from homology"/>
<evidence type="ECO:0000259" key="5">
    <source>
        <dbReference type="PROSITE" id="PS50931"/>
    </source>
</evidence>
<evidence type="ECO:0000313" key="7">
    <source>
        <dbReference type="Proteomes" id="UP000004756"/>
    </source>
</evidence>
<dbReference type="InterPro" id="IPR036390">
    <property type="entry name" value="WH_DNA-bd_sf"/>
</dbReference>
<dbReference type="AlphaFoldDB" id="C0D6K4"/>
<dbReference type="EMBL" id="ACCJ01000407">
    <property type="protein sequence ID" value="EEG53027.1"/>
    <property type="molecule type" value="Genomic_DNA"/>
</dbReference>
<evidence type="ECO:0000256" key="4">
    <source>
        <dbReference type="ARBA" id="ARBA00023163"/>
    </source>
</evidence>
<organism evidence="6 7">
    <name type="scientific">[Clostridium] asparagiforme DSM 15981</name>
    <dbReference type="NCBI Taxonomy" id="518636"/>
    <lineage>
        <taxon>Bacteria</taxon>
        <taxon>Bacillati</taxon>
        <taxon>Bacillota</taxon>
        <taxon>Clostridia</taxon>
        <taxon>Lachnospirales</taxon>
        <taxon>Lachnospiraceae</taxon>
        <taxon>Enterocloster</taxon>
    </lineage>
</organism>
<gene>
    <name evidence="6" type="ORF">CLOSTASPAR_04901</name>
</gene>
<dbReference type="InterPro" id="IPR036388">
    <property type="entry name" value="WH-like_DNA-bd_sf"/>
</dbReference>
<protein>
    <submittedName>
        <fullName evidence="6">Transcriptional regulator, LysR family</fullName>
    </submittedName>
</protein>
<dbReference type="PROSITE" id="PS50931">
    <property type="entry name" value="HTH_LYSR"/>
    <property type="match status" value="1"/>
</dbReference>
<dbReference type="FunFam" id="1.10.10.10:FF:000001">
    <property type="entry name" value="LysR family transcriptional regulator"/>
    <property type="match status" value="1"/>
</dbReference>
<evidence type="ECO:0000256" key="3">
    <source>
        <dbReference type="ARBA" id="ARBA00023125"/>
    </source>
</evidence>
<dbReference type="InterPro" id="IPR005119">
    <property type="entry name" value="LysR_subst-bd"/>
</dbReference>
<evidence type="ECO:0000313" key="6">
    <source>
        <dbReference type="EMBL" id="EEG53027.1"/>
    </source>
</evidence>
<reference evidence="6 7" key="1">
    <citation type="submission" date="2009-02" db="EMBL/GenBank/DDBJ databases">
        <title>Draft genome sequence of Clostridium asparagiforme (DSM 15981).</title>
        <authorList>
            <person name="Sudarsanam P."/>
            <person name="Ley R."/>
            <person name="Guruge J."/>
            <person name="Turnbaugh P.J."/>
            <person name="Mahowald M."/>
            <person name="Liep D."/>
            <person name="Gordon J."/>
        </authorList>
    </citation>
    <scope>NUCLEOTIDE SEQUENCE [LARGE SCALE GENOMIC DNA]</scope>
    <source>
        <strain evidence="6 7">DSM 15981</strain>
    </source>
</reference>
<dbReference type="HOGENOM" id="CLU_039613_32_0_9"/>
<dbReference type="Gene3D" id="1.10.10.10">
    <property type="entry name" value="Winged helix-like DNA-binding domain superfamily/Winged helix DNA-binding domain"/>
    <property type="match status" value="1"/>
</dbReference>
<comment type="caution">
    <text evidence="6">The sequence shown here is derived from an EMBL/GenBank/DDBJ whole genome shotgun (WGS) entry which is preliminary data.</text>
</comment>
<dbReference type="Pfam" id="PF03466">
    <property type="entry name" value="LysR_substrate"/>
    <property type="match status" value="1"/>
</dbReference>
<dbReference type="GO" id="GO:0003700">
    <property type="term" value="F:DNA-binding transcription factor activity"/>
    <property type="evidence" value="ECO:0007669"/>
    <property type="project" value="InterPro"/>
</dbReference>
<dbReference type="SUPFAM" id="SSF46785">
    <property type="entry name" value="Winged helix' DNA-binding domain"/>
    <property type="match status" value="1"/>
</dbReference>
<dbReference type="PRINTS" id="PR00039">
    <property type="entry name" value="HTHLYSR"/>
</dbReference>
<keyword evidence="7" id="KW-1185">Reference proteome</keyword>
<dbReference type="SUPFAM" id="SSF53850">
    <property type="entry name" value="Periplasmic binding protein-like II"/>
    <property type="match status" value="1"/>
</dbReference>
<accession>C0D6K4</accession>
<keyword evidence="2" id="KW-0805">Transcription regulation</keyword>
<keyword evidence="3" id="KW-0238">DNA-binding</keyword>
<dbReference type="PANTHER" id="PTHR30126:SF40">
    <property type="entry name" value="HTH-TYPE TRANSCRIPTIONAL REGULATOR GLTR"/>
    <property type="match status" value="1"/>
</dbReference>
<dbReference type="GO" id="GO:0000976">
    <property type="term" value="F:transcription cis-regulatory region binding"/>
    <property type="evidence" value="ECO:0007669"/>
    <property type="project" value="TreeGrafter"/>
</dbReference>
<evidence type="ECO:0000256" key="1">
    <source>
        <dbReference type="ARBA" id="ARBA00009437"/>
    </source>
</evidence>
<dbReference type="InterPro" id="IPR000847">
    <property type="entry name" value="LysR_HTH_N"/>
</dbReference>
<name>C0D6K4_9FIRM</name>
<dbReference type="Pfam" id="PF00126">
    <property type="entry name" value="HTH_1"/>
    <property type="match status" value="1"/>
</dbReference>
<dbReference type="PANTHER" id="PTHR30126">
    <property type="entry name" value="HTH-TYPE TRANSCRIPTIONAL REGULATOR"/>
    <property type="match status" value="1"/>
</dbReference>
<feature type="domain" description="HTH lysR-type" evidence="5">
    <location>
        <begin position="23"/>
        <end position="80"/>
    </location>
</feature>
<comment type="similarity">
    <text evidence="1">Belongs to the LysR transcriptional regulatory family.</text>
</comment>